<accession>A0A8X7BRK3</accession>
<protein>
    <recommendedName>
        <fullName evidence="2">Retroviral polymerase SH3-like domain-containing protein</fullName>
    </recommendedName>
</protein>
<reference evidence="3" key="1">
    <citation type="submission" date="2020-08" db="EMBL/GenBank/DDBJ databases">
        <title>Multicomponent nature underlies the extraordinary mechanical properties of spider dragline silk.</title>
        <authorList>
            <person name="Kono N."/>
            <person name="Nakamura H."/>
            <person name="Mori M."/>
            <person name="Yoshida Y."/>
            <person name="Ohtoshi R."/>
            <person name="Malay A.D."/>
            <person name="Moran D.A.P."/>
            <person name="Tomita M."/>
            <person name="Numata K."/>
            <person name="Arakawa K."/>
        </authorList>
    </citation>
    <scope>NUCLEOTIDE SEQUENCE</scope>
</reference>
<evidence type="ECO:0000313" key="3">
    <source>
        <dbReference type="EMBL" id="GFY40713.1"/>
    </source>
</evidence>
<dbReference type="EMBL" id="BMAV01002057">
    <property type="protein sequence ID" value="GFY40713.1"/>
    <property type="molecule type" value="Genomic_DNA"/>
</dbReference>
<gene>
    <name evidence="3" type="primary">AVEN_208020_1</name>
    <name evidence="3" type="ORF">TNIN_490961</name>
    <name evidence="4" type="ORF">TNIN_81251</name>
</gene>
<dbReference type="EMBL" id="BMAV01021516">
    <property type="protein sequence ID" value="GFY75639.1"/>
    <property type="molecule type" value="Genomic_DNA"/>
</dbReference>
<dbReference type="Pfam" id="PF25597">
    <property type="entry name" value="SH3_retrovirus"/>
    <property type="match status" value="1"/>
</dbReference>
<organism evidence="3 5">
    <name type="scientific">Trichonephila inaurata madagascariensis</name>
    <dbReference type="NCBI Taxonomy" id="2747483"/>
    <lineage>
        <taxon>Eukaryota</taxon>
        <taxon>Metazoa</taxon>
        <taxon>Ecdysozoa</taxon>
        <taxon>Arthropoda</taxon>
        <taxon>Chelicerata</taxon>
        <taxon>Arachnida</taxon>
        <taxon>Araneae</taxon>
        <taxon>Araneomorphae</taxon>
        <taxon>Entelegynae</taxon>
        <taxon>Araneoidea</taxon>
        <taxon>Nephilidae</taxon>
        <taxon>Trichonephila</taxon>
        <taxon>Trichonephila inaurata</taxon>
    </lineage>
</organism>
<proteinExistence type="predicted"/>
<evidence type="ECO:0000313" key="4">
    <source>
        <dbReference type="EMBL" id="GFY75639.1"/>
    </source>
</evidence>
<dbReference type="InterPro" id="IPR057670">
    <property type="entry name" value="SH3_retrovirus"/>
</dbReference>
<dbReference type="AlphaFoldDB" id="A0A8X7BRK3"/>
<dbReference type="Proteomes" id="UP000886998">
    <property type="component" value="Unassembled WGS sequence"/>
</dbReference>
<dbReference type="OrthoDB" id="6751514at2759"/>
<evidence type="ECO:0000313" key="5">
    <source>
        <dbReference type="Proteomes" id="UP000886998"/>
    </source>
</evidence>
<feature type="region of interest" description="Disordered" evidence="1">
    <location>
        <begin position="179"/>
        <end position="203"/>
    </location>
</feature>
<name>A0A8X7BRK3_9ARAC</name>
<evidence type="ECO:0000259" key="2">
    <source>
        <dbReference type="Pfam" id="PF25597"/>
    </source>
</evidence>
<feature type="compositionally biased region" description="Polar residues" evidence="1">
    <location>
        <begin position="194"/>
        <end position="203"/>
    </location>
</feature>
<sequence length="203" mass="23779">MDFSCHIKSLTGETDWPMWKRKIHNLLEYHEGRIKVKDGKLKMPESIDADAQETLGSRRGCLYTHCKTKKSLWNELNNGLEARGNRSPCYAHVPAQKRKKMDKAIQGYLVGNNGREQHRIWLKKEHRVILSRDVIFQEKADRQLRNPSLLQKPKRFEDHIMEAETFLDDYNSESYEEAVNSKDSTNWKKAMESEMNSLSENPT</sequence>
<keyword evidence="5" id="KW-1185">Reference proteome</keyword>
<feature type="domain" description="Retroviral polymerase SH3-like" evidence="2">
    <location>
        <begin position="87"/>
        <end position="140"/>
    </location>
</feature>
<evidence type="ECO:0000256" key="1">
    <source>
        <dbReference type="SAM" id="MobiDB-lite"/>
    </source>
</evidence>
<comment type="caution">
    <text evidence="3">The sequence shown here is derived from an EMBL/GenBank/DDBJ whole genome shotgun (WGS) entry which is preliminary data.</text>
</comment>